<protein>
    <submittedName>
        <fullName evidence="1">Uncharacterized protein</fullName>
    </submittedName>
</protein>
<organism evidence="1 2">
    <name type="scientific">Boletus reticuloceps</name>
    <dbReference type="NCBI Taxonomy" id="495285"/>
    <lineage>
        <taxon>Eukaryota</taxon>
        <taxon>Fungi</taxon>
        <taxon>Dikarya</taxon>
        <taxon>Basidiomycota</taxon>
        <taxon>Agaricomycotina</taxon>
        <taxon>Agaricomycetes</taxon>
        <taxon>Agaricomycetidae</taxon>
        <taxon>Boletales</taxon>
        <taxon>Boletineae</taxon>
        <taxon>Boletaceae</taxon>
        <taxon>Boletoideae</taxon>
        <taxon>Boletus</taxon>
    </lineage>
</organism>
<comment type="caution">
    <text evidence="1">The sequence shown here is derived from an EMBL/GenBank/DDBJ whole genome shotgun (WGS) entry which is preliminary data.</text>
</comment>
<name>A0A8I2YRG2_9AGAM</name>
<dbReference type="Gene3D" id="3.40.50.1100">
    <property type="match status" value="1"/>
</dbReference>
<dbReference type="InterPro" id="IPR036052">
    <property type="entry name" value="TrpB-like_PALP_sf"/>
</dbReference>
<sequence>MGLTASITLARSIPKGSVREIPSFPTNIPLDTPYTVRINEEHQVAVPYMHALTSRAASLGATSPAPGVVRMALNHAGGIKCVSIPDELAMFTARGFADEHKFLLELACSTAMSPAYRHALFWRILDPMSELSVEERQTKNVIFVVCGGVKVASDELSEYAQILDQAAELEREWKVVCNGTDIYVQK</sequence>
<keyword evidence="2" id="KW-1185">Reference proteome</keyword>
<evidence type="ECO:0000313" key="1">
    <source>
        <dbReference type="EMBL" id="KAG6376067.1"/>
    </source>
</evidence>
<dbReference type="EMBL" id="JAGFBS010000012">
    <property type="protein sequence ID" value="KAG6376067.1"/>
    <property type="molecule type" value="Genomic_DNA"/>
</dbReference>
<dbReference type="SUPFAM" id="SSF53686">
    <property type="entry name" value="Tryptophan synthase beta subunit-like PLP-dependent enzymes"/>
    <property type="match status" value="1"/>
</dbReference>
<dbReference type="AlphaFoldDB" id="A0A8I2YRG2"/>
<proteinExistence type="predicted"/>
<gene>
    <name evidence="1" type="ORF">JVT61DRAFT_2037</name>
</gene>
<accession>A0A8I2YRG2</accession>
<dbReference type="OrthoDB" id="7773036at2759"/>
<evidence type="ECO:0000313" key="2">
    <source>
        <dbReference type="Proteomes" id="UP000683000"/>
    </source>
</evidence>
<reference evidence="1" key="1">
    <citation type="submission" date="2021-03" db="EMBL/GenBank/DDBJ databases">
        <title>Evolutionary innovations through gain and loss of genes in the ectomycorrhizal Boletales.</title>
        <authorList>
            <person name="Wu G."/>
            <person name="Miyauchi S."/>
            <person name="Morin E."/>
            <person name="Yang Z.-L."/>
            <person name="Xu J."/>
            <person name="Martin F.M."/>
        </authorList>
    </citation>
    <scope>NUCLEOTIDE SEQUENCE</scope>
    <source>
        <strain evidence="1">BR01</strain>
    </source>
</reference>
<dbReference type="Proteomes" id="UP000683000">
    <property type="component" value="Unassembled WGS sequence"/>
</dbReference>